<dbReference type="InterPro" id="IPR036286">
    <property type="entry name" value="LexA/Signal_pep-like_sf"/>
</dbReference>
<dbReference type="Gene3D" id="2.10.109.10">
    <property type="entry name" value="Umud Fragment, subunit A"/>
    <property type="match status" value="1"/>
</dbReference>
<dbReference type="Proteomes" id="UP001221686">
    <property type="component" value="Unassembled WGS sequence"/>
</dbReference>
<dbReference type="SUPFAM" id="SSF51306">
    <property type="entry name" value="LexA/Signal peptidase"/>
    <property type="match status" value="1"/>
</dbReference>
<accession>A0ABT5DUI8</accession>
<feature type="domain" description="Peptidase S26" evidence="7">
    <location>
        <begin position="111"/>
        <end position="282"/>
    </location>
</feature>
<dbReference type="PROSITE" id="PS00761">
    <property type="entry name" value="SPASE_I_3"/>
    <property type="match status" value="1"/>
</dbReference>
<keyword evidence="6" id="KW-0645">Protease</keyword>
<dbReference type="InterPro" id="IPR019758">
    <property type="entry name" value="Pept_S26A_signal_pept_1_CS"/>
</dbReference>
<evidence type="ECO:0000313" key="9">
    <source>
        <dbReference type="Proteomes" id="UP001221686"/>
    </source>
</evidence>
<evidence type="ECO:0000256" key="1">
    <source>
        <dbReference type="ARBA" id="ARBA00000677"/>
    </source>
</evidence>
<dbReference type="Pfam" id="PF10502">
    <property type="entry name" value="Peptidase_S26"/>
    <property type="match status" value="1"/>
</dbReference>
<feature type="transmembrane region" description="Helical" evidence="6">
    <location>
        <begin position="37"/>
        <end position="57"/>
    </location>
</feature>
<proteinExistence type="inferred from homology"/>
<reference evidence="8 9" key="1">
    <citation type="submission" date="2022-11" db="EMBL/GenBank/DDBJ databases">
        <title>Minimal conservation of predation-associated metabolite biosynthetic gene clusters underscores biosynthetic potential of Myxococcota including descriptions for ten novel species: Archangium lansinium sp. nov., Myxococcus landrumus sp. nov., Nannocystis bai.</title>
        <authorList>
            <person name="Ahearne A."/>
            <person name="Stevens C."/>
            <person name="Dowd S."/>
        </authorList>
    </citation>
    <scope>NUCLEOTIDE SEQUENCE [LARGE SCALE GENOMIC DNA]</scope>
    <source>
        <strain evidence="8 9">BB15-2</strain>
    </source>
</reference>
<feature type="transmembrane region" description="Helical" evidence="6">
    <location>
        <begin position="102"/>
        <end position="122"/>
    </location>
</feature>
<dbReference type="GO" id="GO:0009003">
    <property type="term" value="F:signal peptidase activity"/>
    <property type="evidence" value="ECO:0007669"/>
    <property type="project" value="UniProtKB-EC"/>
</dbReference>
<keyword evidence="6" id="KW-0812">Transmembrane</keyword>
<evidence type="ECO:0000256" key="6">
    <source>
        <dbReference type="RuleBase" id="RU362042"/>
    </source>
</evidence>
<dbReference type="EC" id="3.4.21.89" evidence="3 6"/>
<evidence type="ECO:0000256" key="4">
    <source>
        <dbReference type="ARBA" id="ARBA00019232"/>
    </source>
</evidence>
<comment type="subcellular location">
    <subcellularLocation>
        <location evidence="6">Membrane</location>
        <topology evidence="6">Single-pass type II membrane protein</topology>
    </subcellularLocation>
</comment>
<dbReference type="CDD" id="cd06530">
    <property type="entry name" value="S26_SPase_I"/>
    <property type="match status" value="1"/>
</dbReference>
<dbReference type="EMBL" id="JAQNDL010000001">
    <property type="protein sequence ID" value="MDC0716388.1"/>
    <property type="molecule type" value="Genomic_DNA"/>
</dbReference>
<evidence type="ECO:0000313" key="8">
    <source>
        <dbReference type="EMBL" id="MDC0716388.1"/>
    </source>
</evidence>
<sequence>MSETGLTASRSPLFAFVATVLVPGLGHLYVGSPRLALAMLLTLSVVVQLLLVVPVALGVPTLWGTGLALCMALGFKFALAFDAARRARRHGDAYPLRTYNRAGAYLGFIAASMVLGGVANALRAEYALETYSTPSGTMQPGLREGDHFVVTKLHERARVPARGDVIAFLYPDDPSQTFVKRVVGLPGDSVAEAEDGALIVNGTRWSRRPCEGETPTCWFETTPDGREYAIHVTAPVAARAATVVPADHVYVRGDHRGLSHDSAHFGPVPVAMIRGKAQAVFWPLERFGTPL</sequence>
<protein>
    <recommendedName>
        <fullName evidence="4 6">Signal peptidase I</fullName>
        <ecNumber evidence="3 6">3.4.21.89</ecNumber>
    </recommendedName>
</protein>
<comment type="caution">
    <text evidence="8">The sequence shown here is derived from an EMBL/GenBank/DDBJ whole genome shotgun (WGS) entry which is preliminary data.</text>
</comment>
<dbReference type="RefSeq" id="WP_272084832.1">
    <property type="nucleotide sequence ID" value="NZ_JAQNDL010000001.1"/>
</dbReference>
<comment type="similarity">
    <text evidence="2 6">Belongs to the peptidase S26 family.</text>
</comment>
<dbReference type="InterPro" id="IPR019533">
    <property type="entry name" value="Peptidase_S26"/>
</dbReference>
<evidence type="ECO:0000256" key="5">
    <source>
        <dbReference type="ARBA" id="ARBA00022801"/>
    </source>
</evidence>
<keyword evidence="6" id="KW-1133">Transmembrane helix</keyword>
<feature type="transmembrane region" description="Helical" evidence="6">
    <location>
        <begin position="12"/>
        <end position="30"/>
    </location>
</feature>
<dbReference type="PANTHER" id="PTHR43390:SF1">
    <property type="entry name" value="CHLOROPLAST PROCESSING PEPTIDASE"/>
    <property type="match status" value="1"/>
</dbReference>
<evidence type="ECO:0000259" key="7">
    <source>
        <dbReference type="Pfam" id="PF10502"/>
    </source>
</evidence>
<name>A0ABT5DUI8_9BACT</name>
<comment type="caution">
    <text evidence="6">Lacks conserved residue(s) required for the propagation of feature annotation.</text>
</comment>
<evidence type="ECO:0000256" key="2">
    <source>
        <dbReference type="ARBA" id="ARBA00009370"/>
    </source>
</evidence>
<dbReference type="PANTHER" id="PTHR43390">
    <property type="entry name" value="SIGNAL PEPTIDASE I"/>
    <property type="match status" value="1"/>
</dbReference>
<organism evidence="8 9">
    <name type="scientific">Nannocystis bainbridge</name>
    <dbReference type="NCBI Taxonomy" id="2995303"/>
    <lineage>
        <taxon>Bacteria</taxon>
        <taxon>Pseudomonadati</taxon>
        <taxon>Myxococcota</taxon>
        <taxon>Polyangia</taxon>
        <taxon>Nannocystales</taxon>
        <taxon>Nannocystaceae</taxon>
        <taxon>Nannocystis</taxon>
    </lineage>
</organism>
<keyword evidence="5 6" id="KW-0378">Hydrolase</keyword>
<evidence type="ECO:0000256" key="3">
    <source>
        <dbReference type="ARBA" id="ARBA00013208"/>
    </source>
</evidence>
<dbReference type="PRINTS" id="PR00727">
    <property type="entry name" value="LEADERPTASE"/>
</dbReference>
<comment type="catalytic activity">
    <reaction evidence="1 6">
        <text>Cleavage of hydrophobic, N-terminal signal or leader sequences from secreted and periplasmic proteins.</text>
        <dbReference type="EC" id="3.4.21.89"/>
    </reaction>
</comment>
<keyword evidence="6" id="KW-0472">Membrane</keyword>
<feature type="transmembrane region" description="Helical" evidence="6">
    <location>
        <begin position="63"/>
        <end position="81"/>
    </location>
</feature>
<keyword evidence="9" id="KW-1185">Reference proteome</keyword>
<dbReference type="InterPro" id="IPR000223">
    <property type="entry name" value="Pept_S26A_signal_pept_1"/>
</dbReference>
<dbReference type="NCBIfam" id="TIGR02227">
    <property type="entry name" value="sigpep_I_bact"/>
    <property type="match status" value="1"/>
</dbReference>
<gene>
    <name evidence="8" type="primary">lepB</name>
    <name evidence="8" type="ORF">POL25_05775</name>
</gene>